<evidence type="ECO:0000259" key="2">
    <source>
        <dbReference type="Pfam" id="PF03109"/>
    </source>
</evidence>
<evidence type="ECO:0000313" key="4">
    <source>
        <dbReference type="Proteomes" id="UP000007110"/>
    </source>
</evidence>
<dbReference type="KEGG" id="spu:577450"/>
<dbReference type="InterPro" id="IPR004147">
    <property type="entry name" value="ABC1_dom"/>
</dbReference>
<dbReference type="InterPro" id="IPR044095">
    <property type="entry name" value="ADCK2_dom"/>
</dbReference>
<dbReference type="Pfam" id="PF03109">
    <property type="entry name" value="ABC1"/>
    <property type="match status" value="1"/>
</dbReference>
<dbReference type="RefSeq" id="NP_001229590.1">
    <property type="nucleotide sequence ID" value="NM_001242661.1"/>
</dbReference>
<protein>
    <recommendedName>
        <fullName evidence="2">ABC1 atypical kinase-like domain-containing protein</fullName>
    </recommendedName>
</protein>
<dbReference type="PANTHER" id="PTHR45890:SF1">
    <property type="entry name" value="AARF DOMAIN CONTAINING KINASE 2"/>
    <property type="match status" value="1"/>
</dbReference>
<name>A0A7M6UEC7_STRPU</name>
<dbReference type="SUPFAM" id="SSF56112">
    <property type="entry name" value="Protein kinase-like (PK-like)"/>
    <property type="match status" value="1"/>
</dbReference>
<dbReference type="GeneID" id="577450"/>
<feature type="domain" description="ABC1 atypical kinase-like" evidence="2">
    <location>
        <begin position="274"/>
        <end position="495"/>
    </location>
</feature>
<organism evidence="3 4">
    <name type="scientific">Strongylocentrotus purpuratus</name>
    <name type="common">Purple sea urchin</name>
    <dbReference type="NCBI Taxonomy" id="7668"/>
    <lineage>
        <taxon>Eukaryota</taxon>
        <taxon>Metazoa</taxon>
        <taxon>Echinodermata</taxon>
        <taxon>Eleutherozoa</taxon>
        <taxon>Echinozoa</taxon>
        <taxon>Echinoidea</taxon>
        <taxon>Euechinoidea</taxon>
        <taxon>Echinacea</taxon>
        <taxon>Camarodonta</taxon>
        <taxon>Echinidea</taxon>
        <taxon>Strongylocentrotidae</taxon>
        <taxon>Strongylocentrotus</taxon>
    </lineage>
</organism>
<reference evidence="3" key="2">
    <citation type="submission" date="2021-01" db="UniProtKB">
        <authorList>
            <consortium name="EnsemblMetazoa"/>
        </authorList>
    </citation>
    <scope>IDENTIFICATION</scope>
</reference>
<evidence type="ECO:0000313" key="3">
    <source>
        <dbReference type="EnsemblMetazoa" id="NP_001229590"/>
    </source>
</evidence>
<dbReference type="OrthoDB" id="427480at2759"/>
<dbReference type="InterPro" id="IPR011009">
    <property type="entry name" value="Kinase-like_dom_sf"/>
</dbReference>
<sequence length="591" mass="67658">MFIHHISRITLQLRRVRPLHWTVLKRLPQPKYHPTKSVALTVCCAFIGVASYKRLPQILFSRAACQEAVLDHPVLINSEIDRLHSVKSLLVGQMRLWHHVLRTLASNLVQFVLVSLRYIRNSILFGPLLFSYPLVLLFPDRLQDVWLRALLRSIELSGPTFIKLGQWASTRRDLFSQDFCDQLSKLHRNAPSHSVEYTKRALEHAFGLLGKEIFRLESGNETVYSGCVGQVHKAYMRPDVYQAVMKGREGGLRDWRMRDRASDPIMDEEKWIPVAVKVLHPGIYESVHLDLRIINVFARILNLIPGLHWLSPVDLVDEFESLMKNQINLKLEAENLERFHQNFSKVPHVRIPQPVWPFVTNEILVETFESGQSISAFISCDPDNPDEKGIKKILAQMGVDVILKMVFVDNFVHADLHPGNILVQGVEEALVQPSRTVDFHDHITEFQVYLKEPKNPIKLVLLDTGITSHLEERDFNNFYKVFTAIVLRKGDVVAELFAEHASSNECNDVEKFKADMKSLVEKAHERSLQLSKMQVGQLLRELFALMIHHKVKLESNFASIILAIMVLEGLGRSLDPNLDILKAAKPVLLGR</sequence>
<dbReference type="Proteomes" id="UP000007110">
    <property type="component" value="Unassembled WGS sequence"/>
</dbReference>
<dbReference type="EnsemblMetazoa" id="NM_001242661">
    <property type="protein sequence ID" value="NP_001229590"/>
    <property type="gene ID" value="LOC577450"/>
</dbReference>
<dbReference type="InParanoid" id="A0A7M6UEC7"/>
<dbReference type="InterPro" id="IPR052402">
    <property type="entry name" value="ADCK_kinase"/>
</dbReference>
<proteinExistence type="inferred from homology"/>
<dbReference type="AlphaFoldDB" id="A0A7M6UEC7"/>
<dbReference type="PANTHER" id="PTHR45890">
    <property type="entry name" value="AARF DOMAIN CONTAINING KINASE 2 (PREDICTED)"/>
    <property type="match status" value="1"/>
</dbReference>
<reference evidence="4" key="1">
    <citation type="submission" date="2015-02" db="EMBL/GenBank/DDBJ databases">
        <title>Genome sequencing for Strongylocentrotus purpuratus.</title>
        <authorList>
            <person name="Murali S."/>
            <person name="Liu Y."/>
            <person name="Vee V."/>
            <person name="English A."/>
            <person name="Wang M."/>
            <person name="Skinner E."/>
            <person name="Han Y."/>
            <person name="Muzny D.M."/>
            <person name="Worley K.C."/>
            <person name="Gibbs R.A."/>
        </authorList>
    </citation>
    <scope>NUCLEOTIDE SEQUENCE</scope>
</reference>
<dbReference type="GO" id="GO:0005739">
    <property type="term" value="C:mitochondrion"/>
    <property type="evidence" value="ECO:0000318"/>
    <property type="project" value="GO_Central"/>
</dbReference>
<comment type="similarity">
    <text evidence="1">Belongs to the protein kinase superfamily. ADCK protein kinase family.</text>
</comment>
<keyword evidence="4" id="KW-1185">Reference proteome</keyword>
<dbReference type="CDD" id="cd13971">
    <property type="entry name" value="ADCK2-like"/>
    <property type="match status" value="1"/>
</dbReference>
<evidence type="ECO:0000256" key="1">
    <source>
        <dbReference type="ARBA" id="ARBA00009670"/>
    </source>
</evidence>
<accession>A0A7M6UEC7</accession>